<evidence type="ECO:0000256" key="1">
    <source>
        <dbReference type="SAM" id="MobiDB-lite"/>
    </source>
</evidence>
<reference evidence="2 3" key="1">
    <citation type="submission" date="2023-05" db="EMBL/GenBank/DDBJ databases">
        <title>B98-5 Cell Line De Novo Hybrid Assembly: An Optical Mapping Approach.</title>
        <authorList>
            <person name="Kananen K."/>
            <person name="Auerbach J.A."/>
            <person name="Kautto E."/>
            <person name="Blachly J.S."/>
        </authorList>
    </citation>
    <scope>NUCLEOTIDE SEQUENCE [LARGE SCALE GENOMIC DNA]</scope>
    <source>
        <strain evidence="2">B95-8</strain>
        <tissue evidence="2">Cell line</tissue>
    </source>
</reference>
<comment type="caution">
    <text evidence="2">The sequence shown here is derived from an EMBL/GenBank/DDBJ whole genome shotgun (WGS) entry which is preliminary data.</text>
</comment>
<evidence type="ECO:0000313" key="2">
    <source>
        <dbReference type="EMBL" id="KAK2105402.1"/>
    </source>
</evidence>
<name>A0ABQ9V836_SAGOE</name>
<organism evidence="2 3">
    <name type="scientific">Saguinus oedipus</name>
    <name type="common">Cotton-top tamarin</name>
    <name type="synonym">Oedipomidas oedipus</name>
    <dbReference type="NCBI Taxonomy" id="9490"/>
    <lineage>
        <taxon>Eukaryota</taxon>
        <taxon>Metazoa</taxon>
        <taxon>Chordata</taxon>
        <taxon>Craniata</taxon>
        <taxon>Vertebrata</taxon>
        <taxon>Euteleostomi</taxon>
        <taxon>Mammalia</taxon>
        <taxon>Eutheria</taxon>
        <taxon>Euarchontoglires</taxon>
        <taxon>Primates</taxon>
        <taxon>Haplorrhini</taxon>
        <taxon>Platyrrhini</taxon>
        <taxon>Cebidae</taxon>
        <taxon>Callitrichinae</taxon>
        <taxon>Saguinus</taxon>
    </lineage>
</organism>
<feature type="compositionally biased region" description="Polar residues" evidence="1">
    <location>
        <begin position="34"/>
        <end position="60"/>
    </location>
</feature>
<sequence>SDSPSSGEGNMVDKASTHHLHIGVPGKKVDNLGDVTQTIGRSPETTTAPQALEFYTSNHTGPPHPNHRAHHILTTEST</sequence>
<feature type="region of interest" description="Disordered" evidence="1">
    <location>
        <begin position="1"/>
        <end position="78"/>
    </location>
</feature>
<feature type="non-terminal residue" evidence="2">
    <location>
        <position position="78"/>
    </location>
</feature>
<dbReference type="EMBL" id="JASSZA010000007">
    <property type="protein sequence ID" value="KAK2105402.1"/>
    <property type="molecule type" value="Genomic_DNA"/>
</dbReference>
<keyword evidence="3" id="KW-1185">Reference proteome</keyword>
<protein>
    <submittedName>
        <fullName evidence="2">Uncharacterized protein</fullName>
    </submittedName>
</protein>
<accession>A0ABQ9V836</accession>
<evidence type="ECO:0000313" key="3">
    <source>
        <dbReference type="Proteomes" id="UP001266305"/>
    </source>
</evidence>
<dbReference type="Proteomes" id="UP001266305">
    <property type="component" value="Unassembled WGS sequence"/>
</dbReference>
<feature type="non-terminal residue" evidence="2">
    <location>
        <position position="1"/>
    </location>
</feature>
<gene>
    <name evidence="2" type="ORF">P7K49_014916</name>
</gene>
<proteinExistence type="predicted"/>